<keyword evidence="6 7" id="KW-0503">Monooxygenase</keyword>
<dbReference type="GO" id="GO:0004497">
    <property type="term" value="F:monooxygenase activity"/>
    <property type="evidence" value="ECO:0007669"/>
    <property type="project" value="UniProtKB-KW"/>
</dbReference>
<name>X0PM92_RHOWR</name>
<evidence type="ECO:0000256" key="4">
    <source>
        <dbReference type="ARBA" id="ARBA00023002"/>
    </source>
</evidence>
<dbReference type="PROSITE" id="PS00086">
    <property type="entry name" value="CYTOCHROME_P450"/>
    <property type="match status" value="1"/>
</dbReference>
<sequence>MSANHISTRNESDLPFLDVLSDEFERESLEVLRKALAEGPAHRSRRGVEVLDYATVSELITDPRLDSQSASVYDRMGGPQSLVEFADEGLLVAMNGEKHRRIRRVLSAGFRVRSVIERRDDMGVTASALADEWGEGRCDFVADFSSPFPMRVLCELLGIPSQDIWLFTAAATELHLLAAVPLAPHFPRIDAALRTLVEYVTELVAARKQRPEHDVISSLIAVQDTEGRLTDAELAWSLVNLIFAGQDTTRYQLASAVLELVQHDAWDRLHEDPTLVPAAVDEALRLRPVTRFVVRIPREPIVIHDVRVEPGRRVILNLLSASHDPIRFDDPGQLRLDRAERYDLPFGWGMHHCLGSALARTEMEAALTLLTSRFTDVQIAEAPEMTAPAGMLHGPETLPLTFHRR</sequence>
<evidence type="ECO:0000256" key="7">
    <source>
        <dbReference type="RuleBase" id="RU000461"/>
    </source>
</evidence>
<comment type="caution">
    <text evidence="8">The sequence shown here is derived from an EMBL/GenBank/DDBJ whole genome shotgun (WGS) entry which is preliminary data.</text>
</comment>
<dbReference type="GO" id="GO:0005506">
    <property type="term" value="F:iron ion binding"/>
    <property type="evidence" value="ECO:0007669"/>
    <property type="project" value="InterPro"/>
</dbReference>
<dbReference type="EMBL" id="BAWF01000009">
    <property type="protein sequence ID" value="GAF43659.1"/>
    <property type="molecule type" value="Genomic_DNA"/>
</dbReference>
<dbReference type="PRINTS" id="PR00385">
    <property type="entry name" value="P450"/>
</dbReference>
<dbReference type="OrthoDB" id="3455208at2"/>
<keyword evidence="5 7" id="KW-0408">Iron</keyword>
<protein>
    <submittedName>
        <fullName evidence="8">Putative cytochrome P450</fullName>
    </submittedName>
</protein>
<organism evidence="8 9">
    <name type="scientific">Rhodococcus wratislaviensis NBRC 100605</name>
    <dbReference type="NCBI Taxonomy" id="1219028"/>
    <lineage>
        <taxon>Bacteria</taxon>
        <taxon>Bacillati</taxon>
        <taxon>Actinomycetota</taxon>
        <taxon>Actinomycetes</taxon>
        <taxon>Mycobacteriales</taxon>
        <taxon>Nocardiaceae</taxon>
        <taxon>Rhodococcus</taxon>
    </lineage>
</organism>
<dbReference type="RefSeq" id="WP_037228585.1">
    <property type="nucleotide sequence ID" value="NZ_BAWF01000009.1"/>
</dbReference>
<reference evidence="8 9" key="1">
    <citation type="submission" date="2014-02" db="EMBL/GenBank/DDBJ databases">
        <title>Whole genome shotgun sequence of Rhodococcus wratislaviensis NBRC 100605.</title>
        <authorList>
            <person name="Hosoyama A."/>
            <person name="Tsuchikane K."/>
            <person name="Yoshida I."/>
            <person name="Ohji S."/>
            <person name="Ichikawa N."/>
            <person name="Yamazoe A."/>
            <person name="Fujita N."/>
        </authorList>
    </citation>
    <scope>NUCLEOTIDE SEQUENCE [LARGE SCALE GENOMIC DNA]</scope>
    <source>
        <strain evidence="8 9">NBRC 100605</strain>
    </source>
</reference>
<comment type="similarity">
    <text evidence="1 7">Belongs to the cytochrome P450 family.</text>
</comment>
<evidence type="ECO:0000256" key="1">
    <source>
        <dbReference type="ARBA" id="ARBA00010617"/>
    </source>
</evidence>
<dbReference type="InterPro" id="IPR002397">
    <property type="entry name" value="Cyt_P450_B"/>
</dbReference>
<dbReference type="Proteomes" id="UP000019491">
    <property type="component" value="Unassembled WGS sequence"/>
</dbReference>
<dbReference type="PANTHER" id="PTHR46696">
    <property type="entry name" value="P450, PUTATIVE (EUROFUNG)-RELATED"/>
    <property type="match status" value="1"/>
</dbReference>
<evidence type="ECO:0000256" key="2">
    <source>
        <dbReference type="ARBA" id="ARBA00022617"/>
    </source>
</evidence>
<dbReference type="AlphaFoldDB" id="X0PM92"/>
<dbReference type="InterPro" id="IPR017972">
    <property type="entry name" value="Cyt_P450_CS"/>
</dbReference>
<dbReference type="GO" id="GO:0020037">
    <property type="term" value="F:heme binding"/>
    <property type="evidence" value="ECO:0007669"/>
    <property type="project" value="InterPro"/>
</dbReference>
<gene>
    <name evidence="8" type="ORF">RW1_009_00830</name>
</gene>
<dbReference type="PANTHER" id="PTHR46696:SF1">
    <property type="entry name" value="CYTOCHROME P450 YJIB-RELATED"/>
    <property type="match status" value="1"/>
</dbReference>
<dbReference type="Pfam" id="PF00067">
    <property type="entry name" value="p450"/>
    <property type="match status" value="1"/>
</dbReference>
<keyword evidence="2 7" id="KW-0349">Heme</keyword>
<evidence type="ECO:0000313" key="9">
    <source>
        <dbReference type="Proteomes" id="UP000019491"/>
    </source>
</evidence>
<dbReference type="InterPro" id="IPR036396">
    <property type="entry name" value="Cyt_P450_sf"/>
</dbReference>
<keyword evidence="3 7" id="KW-0479">Metal-binding</keyword>
<dbReference type="GO" id="GO:0016705">
    <property type="term" value="F:oxidoreductase activity, acting on paired donors, with incorporation or reduction of molecular oxygen"/>
    <property type="evidence" value="ECO:0007669"/>
    <property type="project" value="InterPro"/>
</dbReference>
<evidence type="ECO:0000313" key="8">
    <source>
        <dbReference type="EMBL" id="GAF43659.1"/>
    </source>
</evidence>
<dbReference type="PRINTS" id="PR00359">
    <property type="entry name" value="BP450"/>
</dbReference>
<evidence type="ECO:0000256" key="6">
    <source>
        <dbReference type="ARBA" id="ARBA00023033"/>
    </source>
</evidence>
<dbReference type="InterPro" id="IPR001128">
    <property type="entry name" value="Cyt_P450"/>
</dbReference>
<evidence type="ECO:0000256" key="3">
    <source>
        <dbReference type="ARBA" id="ARBA00022723"/>
    </source>
</evidence>
<dbReference type="SUPFAM" id="SSF48264">
    <property type="entry name" value="Cytochrome P450"/>
    <property type="match status" value="1"/>
</dbReference>
<keyword evidence="9" id="KW-1185">Reference proteome</keyword>
<keyword evidence="4 7" id="KW-0560">Oxidoreductase</keyword>
<accession>X0PM92</accession>
<dbReference type="Gene3D" id="1.10.630.10">
    <property type="entry name" value="Cytochrome P450"/>
    <property type="match status" value="1"/>
</dbReference>
<evidence type="ECO:0000256" key="5">
    <source>
        <dbReference type="ARBA" id="ARBA00023004"/>
    </source>
</evidence>
<proteinExistence type="inferred from homology"/>